<dbReference type="EMBL" id="BART01015330">
    <property type="protein sequence ID" value="GAG83084.1"/>
    <property type="molecule type" value="Genomic_DNA"/>
</dbReference>
<proteinExistence type="predicted"/>
<reference evidence="1" key="1">
    <citation type="journal article" date="2014" name="Front. Microbiol.">
        <title>High frequency of phylogenetically diverse reductive dehalogenase-homologous genes in deep subseafloor sedimentary metagenomes.</title>
        <authorList>
            <person name="Kawai M."/>
            <person name="Futagami T."/>
            <person name="Toyoda A."/>
            <person name="Takaki Y."/>
            <person name="Nishi S."/>
            <person name="Hori S."/>
            <person name="Arai W."/>
            <person name="Tsubouchi T."/>
            <person name="Morono Y."/>
            <person name="Uchiyama I."/>
            <person name="Ito T."/>
            <person name="Fujiyama A."/>
            <person name="Inagaki F."/>
            <person name="Takami H."/>
        </authorList>
    </citation>
    <scope>NUCLEOTIDE SEQUENCE</scope>
    <source>
        <strain evidence="1">Expedition CK06-06</strain>
    </source>
</reference>
<accession>X1AKU7</accession>
<dbReference type="AlphaFoldDB" id="X1AKU7"/>
<gene>
    <name evidence="1" type="ORF">S01H4_29798</name>
</gene>
<feature type="non-terminal residue" evidence="1">
    <location>
        <position position="1"/>
    </location>
</feature>
<organism evidence="1">
    <name type="scientific">marine sediment metagenome</name>
    <dbReference type="NCBI Taxonomy" id="412755"/>
    <lineage>
        <taxon>unclassified sequences</taxon>
        <taxon>metagenomes</taxon>
        <taxon>ecological metagenomes</taxon>
    </lineage>
</organism>
<comment type="caution">
    <text evidence="1">The sequence shown here is derived from an EMBL/GenBank/DDBJ whole genome shotgun (WGS) entry which is preliminary data.</text>
</comment>
<protein>
    <submittedName>
        <fullName evidence="1">Uncharacterized protein</fullName>
    </submittedName>
</protein>
<evidence type="ECO:0000313" key="1">
    <source>
        <dbReference type="EMBL" id="GAG83084.1"/>
    </source>
</evidence>
<name>X1AKU7_9ZZZZ</name>
<sequence>PTIIVGDKIAGFSEEVANLGNKVVSRDSSVTYVSPKVEIGNKEHLAHIDMKHFKLDKFLSSRDQFSNIILFFTLKKLTKEERVEILTHCKRLLFREGQLIVVDEFYPKNVLLFPFIVILEALKSFHAKIKGRKIITPLRNLEKLTKQLEFKFYDVKYDGNGRIRSHVLTKRWGALIS</sequence>